<dbReference type="InterPro" id="IPR001091">
    <property type="entry name" value="RM_Methyltransferase"/>
</dbReference>
<evidence type="ECO:0000313" key="9">
    <source>
        <dbReference type="Proteomes" id="UP000295794"/>
    </source>
</evidence>
<accession>A0A377Q2W8</accession>
<reference evidence="7 9" key="2">
    <citation type="submission" date="2019-03" db="EMBL/GenBank/DDBJ databases">
        <title>Genomic Encyclopedia of Type Strains, Phase IV (KMG-IV): sequencing the most valuable type-strain genomes for metagenomic binning, comparative biology and taxonomic classification.</title>
        <authorList>
            <person name="Goeker M."/>
        </authorList>
    </citation>
    <scope>NUCLEOTIDE SEQUENCE [LARGE SCALE GENOMIC DNA]</scope>
    <source>
        <strain evidence="7 9">DSM 3764</strain>
    </source>
</reference>
<dbReference type="GO" id="GO:0005737">
    <property type="term" value="C:cytoplasm"/>
    <property type="evidence" value="ECO:0007669"/>
    <property type="project" value="TreeGrafter"/>
</dbReference>
<name>A0A377Q2W8_9NEIS</name>
<feature type="domain" description="DNA methylase N-4/N-6" evidence="5">
    <location>
        <begin position="22"/>
        <end position="230"/>
    </location>
</feature>
<reference evidence="6 8" key="1">
    <citation type="submission" date="2018-06" db="EMBL/GenBank/DDBJ databases">
        <authorList>
            <consortium name="Pathogen Informatics"/>
            <person name="Doyle S."/>
        </authorList>
    </citation>
    <scope>NUCLEOTIDE SEQUENCE [LARGE SCALE GENOMIC DNA]</scope>
    <source>
        <strain evidence="6 8">NCTC11159</strain>
    </source>
</reference>
<dbReference type="InterPro" id="IPR002052">
    <property type="entry name" value="DNA_methylase_N6_adenine_CS"/>
</dbReference>
<evidence type="ECO:0000313" key="7">
    <source>
        <dbReference type="EMBL" id="TCU90256.1"/>
    </source>
</evidence>
<proteinExistence type="inferred from homology"/>
<keyword evidence="2 6" id="KW-0489">Methyltransferase</keyword>
<keyword evidence="3 6" id="KW-0808">Transferase</keyword>
<dbReference type="Proteomes" id="UP000295794">
    <property type="component" value="Unassembled WGS sequence"/>
</dbReference>
<gene>
    <name evidence="6" type="primary">hindIIIM</name>
    <name evidence="7" type="ORF">EV682_101281</name>
    <name evidence="6" type="ORF">NCTC11159_00299</name>
</gene>
<dbReference type="Proteomes" id="UP000255108">
    <property type="component" value="Unassembled WGS sequence"/>
</dbReference>
<dbReference type="OrthoDB" id="9816288at2"/>
<protein>
    <recommendedName>
        <fullName evidence="4">Methyltransferase</fullName>
        <ecNumber evidence="4">2.1.1.-</ecNumber>
    </recommendedName>
</protein>
<dbReference type="EMBL" id="UGHR01000001">
    <property type="protein sequence ID" value="STQ89283.1"/>
    <property type="molecule type" value="Genomic_DNA"/>
</dbReference>
<dbReference type="SUPFAM" id="SSF53335">
    <property type="entry name" value="S-adenosyl-L-methionine-dependent methyltransferases"/>
    <property type="match status" value="1"/>
</dbReference>
<evidence type="ECO:0000313" key="6">
    <source>
        <dbReference type="EMBL" id="STQ89283.1"/>
    </source>
</evidence>
<evidence type="ECO:0000259" key="5">
    <source>
        <dbReference type="Pfam" id="PF01555"/>
    </source>
</evidence>
<dbReference type="EC" id="2.1.1.-" evidence="4"/>
<dbReference type="EMBL" id="SMBT01000001">
    <property type="protein sequence ID" value="TCU90256.1"/>
    <property type="molecule type" value="Genomic_DNA"/>
</dbReference>
<evidence type="ECO:0000256" key="1">
    <source>
        <dbReference type="ARBA" id="ARBA00006594"/>
    </source>
</evidence>
<dbReference type="AlphaFoldDB" id="A0A377Q2W8"/>
<dbReference type="REBASE" id="431999">
    <property type="entry name" value="M.Ifl11159ORF299P"/>
</dbReference>
<dbReference type="GO" id="GO:0009007">
    <property type="term" value="F:site-specific DNA-methyltransferase (adenine-specific) activity"/>
    <property type="evidence" value="ECO:0007669"/>
    <property type="project" value="TreeGrafter"/>
</dbReference>
<dbReference type="Gene3D" id="3.40.50.150">
    <property type="entry name" value="Vaccinia Virus protein VP39"/>
    <property type="match status" value="1"/>
</dbReference>
<dbReference type="GO" id="GO:0003677">
    <property type="term" value="F:DNA binding"/>
    <property type="evidence" value="ECO:0007669"/>
    <property type="project" value="InterPro"/>
</dbReference>
<dbReference type="PROSITE" id="PS00092">
    <property type="entry name" value="N6_MTASE"/>
    <property type="match status" value="1"/>
</dbReference>
<dbReference type="InterPro" id="IPR029063">
    <property type="entry name" value="SAM-dependent_MTases_sf"/>
</dbReference>
<dbReference type="RefSeq" id="WP_115225745.1">
    <property type="nucleotide sequence ID" value="NZ_CAWOLO010000001.1"/>
</dbReference>
<evidence type="ECO:0000256" key="2">
    <source>
        <dbReference type="ARBA" id="ARBA00022603"/>
    </source>
</evidence>
<evidence type="ECO:0000256" key="4">
    <source>
        <dbReference type="RuleBase" id="RU362026"/>
    </source>
</evidence>
<dbReference type="PRINTS" id="PR00508">
    <property type="entry name" value="S21N4MTFRASE"/>
</dbReference>
<organism evidence="6 8">
    <name type="scientific">Iodobacter fluviatilis</name>
    <dbReference type="NCBI Taxonomy" id="537"/>
    <lineage>
        <taxon>Bacteria</taxon>
        <taxon>Pseudomonadati</taxon>
        <taxon>Pseudomonadota</taxon>
        <taxon>Betaproteobacteria</taxon>
        <taxon>Neisseriales</taxon>
        <taxon>Chitinibacteraceae</taxon>
        <taxon>Iodobacter</taxon>
    </lineage>
</organism>
<evidence type="ECO:0000256" key="3">
    <source>
        <dbReference type="ARBA" id="ARBA00022679"/>
    </source>
</evidence>
<dbReference type="GO" id="GO:0032259">
    <property type="term" value="P:methylation"/>
    <property type="evidence" value="ECO:0007669"/>
    <property type="project" value="UniProtKB-KW"/>
</dbReference>
<dbReference type="GO" id="GO:0008170">
    <property type="term" value="F:N-methyltransferase activity"/>
    <property type="evidence" value="ECO:0007669"/>
    <property type="project" value="InterPro"/>
</dbReference>
<dbReference type="Pfam" id="PF01555">
    <property type="entry name" value="N6_N4_Mtase"/>
    <property type="match status" value="1"/>
</dbReference>
<sequence>MKNFLHQGDCLPFLESLPAARVDALITDPPYASGGLHIGSKNRSTSEKYQNNDTVRKYPEFTGDHRDQRAHLRWMTLWLSECLRVMKDGAPICLFTDWRQLPLTTDALQVAGFTWRGIAVWDKGEGVRPQMGRFRNQAEYIVWGSKGDMPLARDVGVLRGVYKEVVKQKDKFHITGKPTDLMRDLIKICTPGGLILDPFAGSGSTLLAAELEGYDWLGCELSEEYKTIALERLAQEH</sequence>
<dbReference type="PANTHER" id="PTHR13370">
    <property type="entry name" value="RNA METHYLASE-RELATED"/>
    <property type="match status" value="1"/>
</dbReference>
<comment type="similarity">
    <text evidence="1 4">Belongs to the N(4)/N(6)-methyltransferase family.</text>
</comment>
<dbReference type="PANTHER" id="PTHR13370:SF3">
    <property type="entry name" value="TRNA (GUANINE(10)-N2)-METHYLTRANSFERASE HOMOLOG"/>
    <property type="match status" value="1"/>
</dbReference>
<evidence type="ECO:0000313" key="8">
    <source>
        <dbReference type="Proteomes" id="UP000255108"/>
    </source>
</evidence>
<keyword evidence="9" id="KW-1185">Reference proteome</keyword>
<dbReference type="InterPro" id="IPR002941">
    <property type="entry name" value="DNA_methylase_N4/N6"/>
</dbReference>